<organism evidence="3 4">
    <name type="scientific">Actinobaculum massiliense ACS-171-V-Col2</name>
    <dbReference type="NCBI Taxonomy" id="883066"/>
    <lineage>
        <taxon>Bacteria</taxon>
        <taxon>Bacillati</taxon>
        <taxon>Actinomycetota</taxon>
        <taxon>Actinomycetes</taxon>
        <taxon>Actinomycetales</taxon>
        <taxon>Actinomycetaceae</taxon>
        <taxon>Actinobaculum</taxon>
    </lineage>
</organism>
<evidence type="ECO:0000259" key="2">
    <source>
        <dbReference type="Pfam" id="PF03733"/>
    </source>
</evidence>
<keyword evidence="1" id="KW-0812">Transmembrane</keyword>
<protein>
    <recommendedName>
        <fullName evidence="2">Inner membrane component domain-containing protein</fullName>
    </recommendedName>
</protein>
<feature type="domain" description="Inner membrane component" evidence="2">
    <location>
        <begin position="12"/>
        <end position="40"/>
    </location>
</feature>
<keyword evidence="1" id="KW-1133">Transmembrane helix</keyword>
<evidence type="ECO:0000313" key="3">
    <source>
        <dbReference type="EMBL" id="EKU95337.1"/>
    </source>
</evidence>
<dbReference type="AlphaFoldDB" id="K9EWK8"/>
<keyword evidence="4" id="KW-1185">Reference proteome</keyword>
<feature type="transmembrane region" description="Helical" evidence="1">
    <location>
        <begin position="12"/>
        <end position="36"/>
    </location>
</feature>
<dbReference type="Pfam" id="PF03733">
    <property type="entry name" value="YccF"/>
    <property type="match status" value="1"/>
</dbReference>
<reference evidence="3 4" key="1">
    <citation type="submission" date="2012-09" db="EMBL/GenBank/DDBJ databases">
        <title>The Genome Sequence of Actinobaculum massiliae ACS-171-V-COL2.</title>
        <authorList>
            <consortium name="The Broad Institute Genome Sequencing Platform"/>
            <person name="Earl A."/>
            <person name="Ward D."/>
            <person name="Feldgarden M."/>
            <person name="Gevers D."/>
            <person name="Saerens B."/>
            <person name="Vaneechoutte M."/>
            <person name="Walker B."/>
            <person name="Young S.K."/>
            <person name="Zeng Q."/>
            <person name="Gargeya S."/>
            <person name="Fitzgerald M."/>
            <person name="Haas B."/>
            <person name="Abouelleil A."/>
            <person name="Alvarado L."/>
            <person name="Arachchi H.M."/>
            <person name="Berlin A."/>
            <person name="Chapman S.B."/>
            <person name="Goldberg J."/>
            <person name="Griggs A."/>
            <person name="Gujja S."/>
            <person name="Hansen M."/>
            <person name="Howarth C."/>
            <person name="Imamovic A."/>
            <person name="Larimer J."/>
            <person name="McCowen C."/>
            <person name="Montmayeur A."/>
            <person name="Murphy C."/>
            <person name="Neiman D."/>
            <person name="Pearson M."/>
            <person name="Priest M."/>
            <person name="Roberts A."/>
            <person name="Saif S."/>
            <person name="Shea T."/>
            <person name="Sisk P."/>
            <person name="Sykes S."/>
            <person name="Wortman J."/>
            <person name="Nusbaum C."/>
            <person name="Birren B."/>
        </authorList>
    </citation>
    <scope>NUCLEOTIDE SEQUENCE [LARGE SCALE GENOMIC DNA]</scope>
    <source>
        <strain evidence="4">ACS-171-V-Col2</strain>
    </source>
</reference>
<comment type="caution">
    <text evidence="3">The sequence shown here is derived from an EMBL/GenBank/DDBJ whole genome shotgun (WGS) entry which is preliminary data.</text>
</comment>
<gene>
    <name evidence="3" type="ORF">HMPREF9233_00702</name>
</gene>
<proteinExistence type="predicted"/>
<evidence type="ECO:0000256" key="1">
    <source>
        <dbReference type="SAM" id="Phobius"/>
    </source>
</evidence>
<dbReference type="Proteomes" id="UP000009888">
    <property type="component" value="Unassembled WGS sequence"/>
</dbReference>
<dbReference type="InterPro" id="IPR005185">
    <property type="entry name" value="YccF"/>
</dbReference>
<dbReference type="PATRIC" id="fig|883066.3.peg.721"/>
<accession>K9EWK8</accession>
<dbReference type="HOGENOM" id="CLU_3039595_0_0_11"/>
<name>K9EWK8_9ACTO</name>
<keyword evidence="1" id="KW-0472">Membrane</keyword>
<evidence type="ECO:0000313" key="4">
    <source>
        <dbReference type="Proteomes" id="UP000009888"/>
    </source>
</evidence>
<dbReference type="EMBL" id="AGWL01000003">
    <property type="protein sequence ID" value="EKU95337.1"/>
    <property type="molecule type" value="Genomic_DNA"/>
</dbReference>
<sequence length="54" mass="5791">MQRLHADSVHVVYMLLTIIGIPLAVANVKLIPVTCFPFGKAVVSRRGAQFAGLA</sequence>